<keyword evidence="3" id="KW-1185">Reference proteome</keyword>
<dbReference type="PRINTS" id="PR01415">
    <property type="entry name" value="ANKYRIN"/>
</dbReference>
<organism evidence="2 3">
    <name type="scientific">Trichogramma brassicae</name>
    <dbReference type="NCBI Taxonomy" id="86971"/>
    <lineage>
        <taxon>Eukaryota</taxon>
        <taxon>Metazoa</taxon>
        <taxon>Ecdysozoa</taxon>
        <taxon>Arthropoda</taxon>
        <taxon>Hexapoda</taxon>
        <taxon>Insecta</taxon>
        <taxon>Pterygota</taxon>
        <taxon>Neoptera</taxon>
        <taxon>Endopterygota</taxon>
        <taxon>Hymenoptera</taxon>
        <taxon>Apocrita</taxon>
        <taxon>Proctotrupomorpha</taxon>
        <taxon>Chalcidoidea</taxon>
        <taxon>Trichogrammatidae</taxon>
        <taxon>Trichogramma</taxon>
    </lineage>
</organism>
<dbReference type="PROSITE" id="PS50088">
    <property type="entry name" value="ANK_REPEAT"/>
    <property type="match status" value="3"/>
</dbReference>
<dbReference type="SMART" id="SM00248">
    <property type="entry name" value="ANK"/>
    <property type="match status" value="7"/>
</dbReference>
<dbReference type="Proteomes" id="UP000479190">
    <property type="component" value="Unassembled WGS sequence"/>
</dbReference>
<protein>
    <submittedName>
        <fullName evidence="2">Uncharacterized protein</fullName>
    </submittedName>
</protein>
<dbReference type="PANTHER" id="PTHR24121:SF23">
    <property type="entry name" value="NO MECHANORECEPTOR POTENTIAL C, ISOFORM H"/>
    <property type="match status" value="1"/>
</dbReference>
<feature type="repeat" description="ANK" evidence="1">
    <location>
        <begin position="324"/>
        <end position="356"/>
    </location>
</feature>
<dbReference type="InterPro" id="IPR036770">
    <property type="entry name" value="Ankyrin_rpt-contain_sf"/>
</dbReference>
<dbReference type="EMBL" id="CADCXV010000663">
    <property type="protein sequence ID" value="CAB0032056.1"/>
    <property type="molecule type" value="Genomic_DNA"/>
</dbReference>
<reference evidence="2 3" key="1">
    <citation type="submission" date="2020-02" db="EMBL/GenBank/DDBJ databases">
        <authorList>
            <person name="Ferguson B K."/>
        </authorList>
    </citation>
    <scope>NUCLEOTIDE SEQUENCE [LARGE SCALE GENOMIC DNA]</scope>
</reference>
<dbReference type="Pfam" id="PF00023">
    <property type="entry name" value="Ank"/>
    <property type="match status" value="1"/>
</dbReference>
<dbReference type="SUPFAM" id="SSF48403">
    <property type="entry name" value="Ankyrin repeat"/>
    <property type="match status" value="1"/>
</dbReference>
<evidence type="ECO:0000313" key="2">
    <source>
        <dbReference type="EMBL" id="CAB0032056.1"/>
    </source>
</evidence>
<dbReference type="AlphaFoldDB" id="A0A6H5I8Q7"/>
<proteinExistence type="predicted"/>
<feature type="repeat" description="ANK" evidence="1">
    <location>
        <begin position="247"/>
        <end position="282"/>
    </location>
</feature>
<dbReference type="Pfam" id="PF12796">
    <property type="entry name" value="Ank_2"/>
    <property type="match status" value="1"/>
</dbReference>
<dbReference type="PROSITE" id="PS50297">
    <property type="entry name" value="ANK_REP_REGION"/>
    <property type="match status" value="3"/>
</dbReference>
<sequence length="420" mass="47509">MHKAYTKAEKKRRGRCKLLPPPRKKERLVFLRQLDTLISHWEGPLPNLLDVFSREQVESLLLDSICYMDDEASCARGGRFIEFVARSGYKAEPPQLDADGKPVSRYTTPLHVAAKYEYHQLIDHLFRIYDRVDANRSDESGLTHFHVACQFGCEDVVQKHLDLGLDPNLPVRETGDSPLHLALANYENETAAFLLRNGADANLANGLGQTPLHVICNGNYNDDLLEIFINVNYKFQRIVRVDARDKLGNTPLHLALELGHCVRRRALELLLKNGADPNLAKRNGSTALHIIAERAEDDGDSLQLLFDICDEKRRPVHIDAWDKKGNTALHLALLRENKNVVRVLLRNGADPFVANEEGVIPLHFMYRSHDYDVEEMFYKLGSSSSSNDEYESVGSKIRDTVEVAGGWPQQGLDTRLLLRG</sequence>
<evidence type="ECO:0000256" key="1">
    <source>
        <dbReference type="PROSITE-ProRule" id="PRU00023"/>
    </source>
</evidence>
<evidence type="ECO:0000313" key="3">
    <source>
        <dbReference type="Proteomes" id="UP000479190"/>
    </source>
</evidence>
<dbReference type="PANTHER" id="PTHR24121">
    <property type="entry name" value="NO MECHANORECEPTOR POTENTIAL C, ISOFORM D-RELATED"/>
    <property type="match status" value="1"/>
</dbReference>
<accession>A0A6H5I8Q7</accession>
<gene>
    <name evidence="2" type="ORF">TBRA_LOCUS4007</name>
</gene>
<dbReference type="InterPro" id="IPR002110">
    <property type="entry name" value="Ankyrin_rpt"/>
</dbReference>
<name>A0A6H5I8Q7_9HYME</name>
<dbReference type="OrthoDB" id="194358at2759"/>
<keyword evidence="1" id="KW-0040">ANK repeat</keyword>
<feature type="repeat" description="ANK" evidence="1">
    <location>
        <begin position="174"/>
        <end position="206"/>
    </location>
</feature>
<dbReference type="Gene3D" id="1.25.40.20">
    <property type="entry name" value="Ankyrin repeat-containing domain"/>
    <property type="match status" value="2"/>
</dbReference>